<dbReference type="EMBL" id="CAEZXI010000106">
    <property type="protein sequence ID" value="CAB4689205.1"/>
    <property type="molecule type" value="Genomic_DNA"/>
</dbReference>
<proteinExistence type="predicted"/>
<dbReference type="AlphaFoldDB" id="A0A6J6NWS6"/>
<sequence>MDLIKSLAMKLTLSLTAVSIALITGIFIGRAEPINCEAIGKCQALTTADTRRSF</sequence>
<accession>A0A6J6NWS6</accession>
<organism evidence="1">
    <name type="scientific">freshwater metagenome</name>
    <dbReference type="NCBI Taxonomy" id="449393"/>
    <lineage>
        <taxon>unclassified sequences</taxon>
        <taxon>metagenomes</taxon>
        <taxon>ecological metagenomes</taxon>
    </lineage>
</organism>
<reference evidence="1" key="1">
    <citation type="submission" date="2020-05" db="EMBL/GenBank/DDBJ databases">
        <authorList>
            <person name="Chiriac C."/>
            <person name="Salcher M."/>
            <person name="Ghai R."/>
            <person name="Kavagutti S V."/>
        </authorList>
    </citation>
    <scope>NUCLEOTIDE SEQUENCE</scope>
</reference>
<gene>
    <name evidence="1" type="ORF">UFOPK2362_00866</name>
</gene>
<evidence type="ECO:0000313" key="1">
    <source>
        <dbReference type="EMBL" id="CAB4689205.1"/>
    </source>
</evidence>
<name>A0A6J6NWS6_9ZZZZ</name>
<protein>
    <submittedName>
        <fullName evidence="1">Unannotated protein</fullName>
    </submittedName>
</protein>